<dbReference type="Proteomes" id="UP000216133">
    <property type="component" value="Unassembled WGS sequence"/>
</dbReference>
<accession>A0A268R9G4</accession>
<dbReference type="EMBL" id="NPBS01000458">
    <property type="protein sequence ID" value="PAF16810.1"/>
    <property type="molecule type" value="Genomic_DNA"/>
</dbReference>
<evidence type="ECO:0000313" key="2">
    <source>
        <dbReference type="Proteomes" id="UP000216133"/>
    </source>
</evidence>
<protein>
    <recommendedName>
        <fullName evidence="3">Peptidase C-terminal archaeal/bacterial domain-containing protein</fullName>
    </recommendedName>
</protein>
<dbReference type="SUPFAM" id="SSF89260">
    <property type="entry name" value="Collagen-binding domain"/>
    <property type="match status" value="1"/>
</dbReference>
<sequence length="88" mass="9869">YDANGTRVSSDYFSSAGGTSVIDRDLKKGTYYVKIYPYNWNGITSASYRLHATFPAPANACDRYKGVSKIWWDGIELRPGQIGRLIVK</sequence>
<evidence type="ECO:0008006" key="3">
    <source>
        <dbReference type="Google" id="ProtNLM"/>
    </source>
</evidence>
<feature type="non-terminal residue" evidence="1">
    <location>
        <position position="1"/>
    </location>
</feature>
<organism evidence="1 2">
    <name type="scientific">Shouchella clausii</name>
    <name type="common">Alkalihalobacillus clausii</name>
    <dbReference type="NCBI Taxonomy" id="79880"/>
    <lineage>
        <taxon>Bacteria</taxon>
        <taxon>Bacillati</taxon>
        <taxon>Bacillota</taxon>
        <taxon>Bacilli</taxon>
        <taxon>Bacillales</taxon>
        <taxon>Bacillaceae</taxon>
        <taxon>Shouchella</taxon>
    </lineage>
</organism>
<proteinExistence type="predicted"/>
<gene>
    <name evidence="1" type="ORF">CHH61_24015</name>
</gene>
<feature type="non-terminal residue" evidence="1">
    <location>
        <position position="88"/>
    </location>
</feature>
<evidence type="ECO:0000313" key="1">
    <source>
        <dbReference type="EMBL" id="PAF16810.1"/>
    </source>
</evidence>
<dbReference type="AlphaFoldDB" id="A0A268R9G4"/>
<comment type="caution">
    <text evidence="1">The sequence shown here is derived from an EMBL/GenBank/DDBJ whole genome shotgun (WGS) entry which is preliminary data.</text>
</comment>
<name>A0A268R9G4_SHOCL</name>
<reference evidence="1 2" key="1">
    <citation type="submission" date="2017-07" db="EMBL/GenBank/DDBJ databases">
        <title>Isolation and whole genome analysis of endospore-forming bacteria from heroin.</title>
        <authorList>
            <person name="Kalinowski J."/>
            <person name="Ahrens B."/>
            <person name="Al-Dilaimi A."/>
            <person name="Winkler A."/>
            <person name="Wibberg D."/>
            <person name="Schleenbecker U."/>
            <person name="Ruckert C."/>
            <person name="Wolfel R."/>
            <person name="Grass G."/>
        </authorList>
    </citation>
    <scope>NUCLEOTIDE SEQUENCE [LARGE SCALE GENOMIC DNA]</scope>
    <source>
        <strain evidence="1 2">7523-2</strain>
    </source>
</reference>
<dbReference type="Gene3D" id="2.60.120.380">
    <property type="match status" value="1"/>
</dbReference>